<name>A0A7D4NLT0_9GAMM</name>
<feature type="compositionally biased region" description="Low complexity" evidence="1">
    <location>
        <begin position="1063"/>
        <end position="1078"/>
    </location>
</feature>
<dbReference type="RefSeq" id="WP_173285392.1">
    <property type="nucleotide sequence ID" value="NZ_CP054020.1"/>
</dbReference>
<dbReference type="SUPFAM" id="SSF141072">
    <property type="entry name" value="CalX-like"/>
    <property type="match status" value="3"/>
</dbReference>
<dbReference type="InterPro" id="IPR038081">
    <property type="entry name" value="CalX-like_sf"/>
</dbReference>
<feature type="region of interest" description="Disordered" evidence="1">
    <location>
        <begin position="1019"/>
        <end position="1099"/>
    </location>
</feature>
<gene>
    <name evidence="2" type="ORF">HQN79_07890</name>
</gene>
<dbReference type="KEGG" id="txa:HQN79_07890"/>
<proteinExistence type="predicted"/>
<protein>
    <submittedName>
        <fullName evidence="2">Uncharacterized protein</fullName>
    </submittedName>
</protein>
<keyword evidence="3" id="KW-1185">Reference proteome</keyword>
<evidence type="ECO:0000256" key="1">
    <source>
        <dbReference type="SAM" id="MobiDB-lite"/>
    </source>
</evidence>
<evidence type="ECO:0000313" key="2">
    <source>
        <dbReference type="EMBL" id="QKI89494.1"/>
    </source>
</evidence>
<accession>A0A7D4NLT0</accession>
<dbReference type="AlphaFoldDB" id="A0A7D4NLT0"/>
<dbReference type="Gene3D" id="2.60.40.1200">
    <property type="match status" value="1"/>
</dbReference>
<evidence type="ECO:0000313" key="3">
    <source>
        <dbReference type="Proteomes" id="UP000504724"/>
    </source>
</evidence>
<dbReference type="Proteomes" id="UP000504724">
    <property type="component" value="Chromosome"/>
</dbReference>
<organism evidence="2 3">
    <name type="scientific">Thiomicrorhabdus xiamenensis</name>
    <dbReference type="NCBI Taxonomy" id="2739063"/>
    <lineage>
        <taxon>Bacteria</taxon>
        <taxon>Pseudomonadati</taxon>
        <taxon>Pseudomonadota</taxon>
        <taxon>Gammaproteobacteria</taxon>
        <taxon>Thiotrichales</taxon>
        <taxon>Piscirickettsiaceae</taxon>
        <taxon>Thiomicrorhabdus</taxon>
    </lineage>
</organism>
<dbReference type="EMBL" id="CP054020">
    <property type="protein sequence ID" value="QKI89494.1"/>
    <property type="molecule type" value="Genomic_DNA"/>
</dbReference>
<sequence length="1099" mass="113790">MTEFDITTDAATDPNYEGDEFYDVTVGGVAATGTITDTSEITVESVTSDTQPEGSTLTHTVTMSGESINDETYSFSIADNTTEPEDWSNLQFTNGVVNNGDGTITVPAGVTEFDITTDAATDPNYEGDEFYDVTVGGVAATGTITDTSEITVESVTSDTQPEGSTLTHTVTMSGESINDETYSFSIADNTTEPEDWSNLQFTNGVVNNGDGTITVPAGVTEFDITTDAATDPNYEGDEFYDVTVGGVAATGTITDTSEITVESVTSDTQPEGSTLTHTVTMSGESINDETYSFSIADNTTEPEDWSNLQFTNGVVNNGDGTITVPAGVTEFDITTYAEEDADYEGTEFYDVTVGGVAATGTILDNDALATDISVDEDDIASVVGNPGGVDDLTTPVISGTLTYDLGGQNLDSIMLSTNVGGLNQTGLSTVDGTAVLTLWDPVSNTLIGYKDGAPSGDEGLPDYLVFEVEVTSLDNSGASYEITLYQPLQHHEPASADDTEANDLVLPIDVVVNASGGLQATTSFDLTIDDDTPINFMADISAVAPGDGVTDVPLNFSAGADGAGADGYSISVADGQQVTNADGQLLFFGPEFKEITWNSVSSTEVQGVVDAGTVDEQAVFTLSINSDGTYNFSAVDGQFLVQTDDVPFTNDQPVQAGNDTYYGIVDLGGTDTDVVVTGTGAVNTNSVEFGTGNTSLNAGQFLNFEFYSDSTLNGGSETDPRIGSTESEINNFTFTVSDTASNTTPTFSVTAYDSNGDAVAVTVVDSNGIPVATNLNGSYTAIEGYDYKVVGDEPYANVVITGVDGNSTGTNFSVVISGFSSINPSDVALSFDATATDMDGDSASGTIVVGIDQVSDGNDDSMFEDVSESASVEQDTVLSGNLLLNVIDNDADQTHQVTDFTVDGDATTYAAGDTAVISGVGSLTVDGNGDYSFTPETGYVGAVPEVTYSVLDVNDTAPEDTDTSTLNIEVVATPVAAMMVEESFDYAMLETGAGITTLSAELRTEFDGSFEDLVQTETEGEVALGSESPAEGSDEGGQDLLAQEASENGAGNANIPDGVPDHSSAGGVPGGAVDPAGSEAVQGPDETMKQIIDSELDNN</sequence>
<reference evidence="2 3" key="1">
    <citation type="submission" date="2020-05" db="EMBL/GenBank/DDBJ databases">
        <title>Thiomicrorhabdus sediminis sp.nov. and Thiomicrorhabdus xiamenensis sp.nov., novel sulfur-oxidizing bacteria isolated from coastal sediment.</title>
        <authorList>
            <person name="Liu X."/>
        </authorList>
    </citation>
    <scope>NUCLEOTIDE SEQUENCE [LARGE SCALE GENOMIC DNA]</scope>
    <source>
        <strain evidence="2 3">G2</strain>
    </source>
</reference>